<protein>
    <submittedName>
        <fullName evidence="1">UDP-D-galactose:(Glucosyl)lipopolysaccharide-1, 6-D-galactosyltransferase</fullName>
    </submittedName>
</protein>
<name>A0A090MP93_AFIFE</name>
<organism evidence="1 2">
    <name type="scientific">Afipia felis</name>
    <name type="common">Cat scratch disease bacillus</name>
    <dbReference type="NCBI Taxonomy" id="1035"/>
    <lineage>
        <taxon>Bacteria</taxon>
        <taxon>Pseudomonadati</taxon>
        <taxon>Pseudomonadota</taxon>
        <taxon>Alphaproteobacteria</taxon>
        <taxon>Hyphomicrobiales</taxon>
        <taxon>Nitrobacteraceae</taxon>
        <taxon>Afipia</taxon>
    </lineage>
</organism>
<dbReference type="RefSeq" id="WP_048756110.1">
    <property type="nucleotide sequence ID" value="NZ_CCAZ020000001.1"/>
</dbReference>
<dbReference type="Proteomes" id="UP000035762">
    <property type="component" value="Unassembled WGS sequence"/>
</dbReference>
<evidence type="ECO:0000313" key="1">
    <source>
        <dbReference type="EMBL" id="CEG08087.1"/>
    </source>
</evidence>
<keyword evidence="2" id="KW-1185">Reference proteome</keyword>
<dbReference type="CDD" id="cd03801">
    <property type="entry name" value="GT4_PimA-like"/>
    <property type="match status" value="1"/>
</dbReference>
<dbReference type="PANTHER" id="PTHR12526:SF630">
    <property type="entry name" value="GLYCOSYLTRANSFERASE"/>
    <property type="match status" value="1"/>
</dbReference>
<accession>A0A090MP93</accession>
<dbReference type="Gene3D" id="3.40.50.2000">
    <property type="entry name" value="Glycogen Phosphorylase B"/>
    <property type="match status" value="2"/>
</dbReference>
<dbReference type="Pfam" id="PF13692">
    <property type="entry name" value="Glyco_trans_1_4"/>
    <property type="match status" value="1"/>
</dbReference>
<proteinExistence type="predicted"/>
<gene>
    <name evidence="1" type="ORF">BN961_01496</name>
</gene>
<dbReference type="PANTHER" id="PTHR12526">
    <property type="entry name" value="GLYCOSYLTRANSFERASE"/>
    <property type="match status" value="1"/>
</dbReference>
<reference evidence="1 2" key="1">
    <citation type="journal article" date="2014" name="Genome Announc.">
        <title>Genome Sequence of Afipia felis Strain 76713, Isolated in Hospital Water Using an Amoeba Co-Culture Procedure.</title>
        <authorList>
            <person name="Benamar S."/>
            <person name="La Scola B."/>
            <person name="Croce O."/>
        </authorList>
    </citation>
    <scope>NUCLEOTIDE SEQUENCE [LARGE SCALE GENOMIC DNA]</scope>
    <source>
        <strain evidence="1 2">76713</strain>
    </source>
</reference>
<dbReference type="STRING" id="1035.BN961_01496"/>
<comment type="caution">
    <text evidence="1">The sequence shown here is derived from an EMBL/GenBank/DDBJ whole genome shotgun (WGS) entry which is preliminary data.</text>
</comment>
<dbReference type="SUPFAM" id="SSF53756">
    <property type="entry name" value="UDP-Glycosyltransferase/glycogen phosphorylase"/>
    <property type="match status" value="1"/>
</dbReference>
<evidence type="ECO:0000313" key="2">
    <source>
        <dbReference type="Proteomes" id="UP000035762"/>
    </source>
</evidence>
<dbReference type="OrthoDB" id="9768937at2"/>
<dbReference type="EMBL" id="CCAZ020000001">
    <property type="protein sequence ID" value="CEG08087.1"/>
    <property type="molecule type" value="Genomic_DNA"/>
</dbReference>
<dbReference type="AlphaFoldDB" id="A0A090MP93"/>
<dbReference type="GO" id="GO:0016757">
    <property type="term" value="F:glycosyltransferase activity"/>
    <property type="evidence" value="ECO:0007669"/>
    <property type="project" value="UniProtKB-KW"/>
</dbReference>
<sequence>MTSNVTLAQRARNTRRRYQICLIHPFDPRGQKVGGLETYIRDFITFHPSDTDLLFIGVDSIGDLEIGKIRRLSFRGRQFDFMPILRYSDEQAREAAKTIRSSLTGQFFMALLRNFRAIAHLIRARKCSIDLRRVEFSWLPVILRLPFVQMLHGEGAPKLKMDSLLRKYSFVHNAGERFAIATSEKFLCVNPFITERLQKTYPSQKAKIDTLWTWVNTNIFQPQPFPPTNLPFRVIFAGRLDEFKQPPLMFRTIARLRDRLNGDLEFHYVGTSDPTRFAEFEDIADITTRHGFKDAIGMAATIASAHAGILTSEFEGMPRCVLETLAIGRPVVAVHLPQLESVIHDGTSGYLVPREGSPDDMTEVLVERFLAVRDLIASGEMQPETVAASIENFTPGTQLARVFHYHQEIQNARHPLVMAQRHEGLL</sequence>